<protein>
    <submittedName>
        <fullName evidence="2">Uncharacterized protein</fullName>
    </submittedName>
</protein>
<dbReference type="Proteomes" id="UP000772434">
    <property type="component" value="Unassembled WGS sequence"/>
</dbReference>
<comment type="caution">
    <text evidence="2">The sequence shown here is derived from an EMBL/GenBank/DDBJ whole genome shotgun (WGS) entry which is preliminary data.</text>
</comment>
<feature type="region of interest" description="Disordered" evidence="1">
    <location>
        <begin position="1"/>
        <end position="73"/>
    </location>
</feature>
<organism evidence="2 3">
    <name type="scientific">Rhodocollybia butyracea</name>
    <dbReference type="NCBI Taxonomy" id="206335"/>
    <lineage>
        <taxon>Eukaryota</taxon>
        <taxon>Fungi</taxon>
        <taxon>Dikarya</taxon>
        <taxon>Basidiomycota</taxon>
        <taxon>Agaricomycotina</taxon>
        <taxon>Agaricomycetes</taxon>
        <taxon>Agaricomycetidae</taxon>
        <taxon>Agaricales</taxon>
        <taxon>Marasmiineae</taxon>
        <taxon>Omphalotaceae</taxon>
        <taxon>Rhodocollybia</taxon>
    </lineage>
</organism>
<reference evidence="2" key="1">
    <citation type="submission" date="2020-11" db="EMBL/GenBank/DDBJ databases">
        <authorList>
            <consortium name="DOE Joint Genome Institute"/>
            <person name="Ahrendt S."/>
            <person name="Riley R."/>
            <person name="Andreopoulos W."/>
            <person name="Labutti K."/>
            <person name="Pangilinan J."/>
            <person name="Ruiz-Duenas F.J."/>
            <person name="Barrasa J.M."/>
            <person name="Sanchez-Garcia M."/>
            <person name="Camarero S."/>
            <person name="Miyauchi S."/>
            <person name="Serrano A."/>
            <person name="Linde D."/>
            <person name="Babiker R."/>
            <person name="Drula E."/>
            <person name="Ayuso-Fernandez I."/>
            <person name="Pacheco R."/>
            <person name="Padilla G."/>
            <person name="Ferreira P."/>
            <person name="Barriuso J."/>
            <person name="Kellner H."/>
            <person name="Castanera R."/>
            <person name="Alfaro M."/>
            <person name="Ramirez L."/>
            <person name="Pisabarro A.G."/>
            <person name="Kuo A."/>
            <person name="Tritt A."/>
            <person name="Lipzen A."/>
            <person name="He G."/>
            <person name="Yan M."/>
            <person name="Ng V."/>
            <person name="Cullen D."/>
            <person name="Martin F."/>
            <person name="Rosso M.-N."/>
            <person name="Henrissat B."/>
            <person name="Hibbett D."/>
            <person name="Martinez A.T."/>
            <person name="Grigoriev I.V."/>
        </authorList>
    </citation>
    <scope>NUCLEOTIDE SEQUENCE</scope>
    <source>
        <strain evidence="2">AH 40177</strain>
    </source>
</reference>
<feature type="region of interest" description="Disordered" evidence="1">
    <location>
        <begin position="89"/>
        <end position="108"/>
    </location>
</feature>
<sequence>MQTDPVTTRAQNKLSEGGAIPAHSDRNNSGSGAKPACSELGEKSIGSGATPACPNKKFGSGREEDKPNFSLKDLDWDGRLGDIEIPINDHWQRPVGNTGDELNKETVDDKWNKKPHLLISTDPHIIS</sequence>
<name>A0A9P5U3M8_9AGAR</name>
<dbReference type="EMBL" id="JADNRY010000118">
    <property type="protein sequence ID" value="KAF9064684.1"/>
    <property type="molecule type" value="Genomic_DNA"/>
</dbReference>
<dbReference type="AlphaFoldDB" id="A0A9P5U3M8"/>
<evidence type="ECO:0000256" key="1">
    <source>
        <dbReference type="SAM" id="MobiDB-lite"/>
    </source>
</evidence>
<gene>
    <name evidence="2" type="ORF">BDP27DRAFT_1367031</name>
</gene>
<evidence type="ECO:0000313" key="2">
    <source>
        <dbReference type="EMBL" id="KAF9064684.1"/>
    </source>
</evidence>
<feature type="compositionally biased region" description="Polar residues" evidence="1">
    <location>
        <begin position="1"/>
        <end position="14"/>
    </location>
</feature>
<proteinExistence type="predicted"/>
<accession>A0A9P5U3M8</accession>
<feature type="compositionally biased region" description="Basic and acidic residues" evidence="1">
    <location>
        <begin position="60"/>
        <end position="73"/>
    </location>
</feature>
<evidence type="ECO:0000313" key="3">
    <source>
        <dbReference type="Proteomes" id="UP000772434"/>
    </source>
</evidence>
<keyword evidence="3" id="KW-1185">Reference proteome</keyword>